<accession>A0A6P2BXP1</accession>
<proteinExistence type="predicted"/>
<dbReference type="OrthoDB" id="9148135at2"/>
<dbReference type="EMBL" id="RPFW01000004">
    <property type="protein sequence ID" value="TVZ02955.1"/>
    <property type="molecule type" value="Genomic_DNA"/>
</dbReference>
<dbReference type="Pfam" id="PF06224">
    <property type="entry name" value="AlkZ-like"/>
    <property type="match status" value="1"/>
</dbReference>
<sequence length="344" mass="37550">MTVRSTLELTREQILSFRQRAGALTERLPPGAESLRRAAWAGLQDSMPRAAQLSIHARVAQTSPSAWEDPSLVQLWGPRFTVFVVAARDLAVFSLGTLPHDARGRLRAQTTAAQLHAFLDGARMSYEEAGRGLGMANANMLRYAAATGTVLIRWEGARRPVIWTVPPPDVDPVEARLELARRYLHVYGPATQASFAQWSGTGPRAALAAFEMLGPSLTRVGTPIGEAWILAEDEDAFRADADGLSGPVRLLPSGDPYLVLQGADRELVVPDDGRRGELWTPRVWPGGLLIGGEIAVTWRRADTVLTVQTWRRLSAAERDAVMAEAESLPLPGITQRIAVRWTEA</sequence>
<reference evidence="1 2" key="1">
    <citation type="submission" date="2018-11" db="EMBL/GenBank/DDBJ databases">
        <title>Trebonia kvetii gen.nov., sp.nov., a novel acidophilic actinobacterium, and proposal of the new actinobacterial family Treboniaceae fam. nov.</title>
        <authorList>
            <person name="Rapoport D."/>
            <person name="Sagova-Mareckova M."/>
            <person name="Sedlacek I."/>
            <person name="Provaznik J."/>
            <person name="Kralova S."/>
            <person name="Pavlinic D."/>
            <person name="Benes V."/>
            <person name="Kopecky J."/>
        </authorList>
    </citation>
    <scope>NUCLEOTIDE SEQUENCE [LARGE SCALE GENOMIC DNA]</scope>
    <source>
        <strain evidence="1 2">15Tr583</strain>
    </source>
</reference>
<comment type="caution">
    <text evidence="1">The sequence shown here is derived from an EMBL/GenBank/DDBJ whole genome shotgun (WGS) entry which is preliminary data.</text>
</comment>
<dbReference type="PANTHER" id="PTHR38479:SF2">
    <property type="entry name" value="WINGED HELIX DNA-BINDING DOMAIN-CONTAINING PROTEIN"/>
    <property type="match status" value="1"/>
</dbReference>
<evidence type="ECO:0000313" key="2">
    <source>
        <dbReference type="Proteomes" id="UP000460272"/>
    </source>
</evidence>
<name>A0A6P2BXP1_9ACTN</name>
<dbReference type="InterPro" id="IPR009351">
    <property type="entry name" value="AlkZ-like"/>
</dbReference>
<gene>
    <name evidence="1" type="ORF">EAS64_21025</name>
</gene>
<organism evidence="1 2">
    <name type="scientific">Trebonia kvetii</name>
    <dbReference type="NCBI Taxonomy" id="2480626"/>
    <lineage>
        <taxon>Bacteria</taxon>
        <taxon>Bacillati</taxon>
        <taxon>Actinomycetota</taxon>
        <taxon>Actinomycetes</taxon>
        <taxon>Streptosporangiales</taxon>
        <taxon>Treboniaceae</taxon>
        <taxon>Trebonia</taxon>
    </lineage>
</organism>
<evidence type="ECO:0000313" key="1">
    <source>
        <dbReference type="EMBL" id="TVZ02955.1"/>
    </source>
</evidence>
<dbReference type="PANTHER" id="PTHR38479">
    <property type="entry name" value="LMO0824 PROTEIN"/>
    <property type="match status" value="1"/>
</dbReference>
<evidence type="ECO:0008006" key="3">
    <source>
        <dbReference type="Google" id="ProtNLM"/>
    </source>
</evidence>
<protein>
    <recommendedName>
        <fullName evidence="3">Winged helix DNA-binding domain-containing protein</fullName>
    </recommendedName>
</protein>
<dbReference type="Proteomes" id="UP000460272">
    <property type="component" value="Unassembled WGS sequence"/>
</dbReference>
<dbReference type="RefSeq" id="WP_145855259.1">
    <property type="nucleotide sequence ID" value="NZ_RPFW01000004.1"/>
</dbReference>
<keyword evidence="2" id="KW-1185">Reference proteome</keyword>
<dbReference type="AlphaFoldDB" id="A0A6P2BXP1"/>